<dbReference type="RefSeq" id="XP_041285008.1">
    <property type="nucleotide sequence ID" value="XM_041442662.1"/>
</dbReference>
<dbReference type="Proteomes" id="UP000823399">
    <property type="component" value="Unassembled WGS sequence"/>
</dbReference>
<keyword evidence="2" id="KW-1185">Reference proteome</keyword>
<reference evidence="1" key="1">
    <citation type="journal article" date="2020" name="New Phytol.">
        <title>Comparative genomics reveals dynamic genome evolution in host specialist ectomycorrhizal fungi.</title>
        <authorList>
            <person name="Lofgren L.A."/>
            <person name="Nguyen N.H."/>
            <person name="Vilgalys R."/>
            <person name="Ruytinx J."/>
            <person name="Liao H.L."/>
            <person name="Branco S."/>
            <person name="Kuo A."/>
            <person name="LaButti K."/>
            <person name="Lipzen A."/>
            <person name="Andreopoulos W."/>
            <person name="Pangilinan J."/>
            <person name="Riley R."/>
            <person name="Hundley H."/>
            <person name="Na H."/>
            <person name="Barry K."/>
            <person name="Grigoriev I.V."/>
            <person name="Stajich J.E."/>
            <person name="Kennedy P.G."/>
        </authorList>
    </citation>
    <scope>NUCLEOTIDE SEQUENCE</scope>
    <source>
        <strain evidence="1">FC423</strain>
    </source>
</reference>
<name>A0A9P7JLB6_9AGAM</name>
<sequence length="431" mass="49282">MSLHEDPERPWRLMYEDPERLALPPCISTSAVLPRSPEESLTFRQGQTTLSFSRLTRVVAEKTYPSSHTPTYSRRNTWPTQLGRYAQKVRWVPLLGPDFTVQGLQFDLLKDEVYGEWEEFVHPSGVTYYYNRTRNTYTGLNIRDCSQDRIDKFEAWIKVTRGRVQGDLILVAEPVRTQNVDGDVYLYYLVALEARIISWLEPLDGLELEAQFWKHVEFFPRDFKLDHILLRQLHAELDWFHADTLTLESSTSVTIFSNRETMEKIISRLASLGMFPCVALSHLDDRISDDLAGSEGIITEPSVALLDYITCFAIINTSTILANLKLAYYEPTQWAQGLKFLVREHLKQIYVDGLVNYLDLKNFIDDFNTQNNVQITLAGVIMAIDARFLAVQGVGTGLIAESILKGSIIFCVGCLFAGMFAQHFSEKLKSL</sequence>
<gene>
    <name evidence="1" type="ORF">F5147DRAFT_781542</name>
</gene>
<evidence type="ECO:0000313" key="1">
    <source>
        <dbReference type="EMBL" id="KAG2086767.1"/>
    </source>
</evidence>
<organism evidence="1 2">
    <name type="scientific">Suillus discolor</name>
    <dbReference type="NCBI Taxonomy" id="1912936"/>
    <lineage>
        <taxon>Eukaryota</taxon>
        <taxon>Fungi</taxon>
        <taxon>Dikarya</taxon>
        <taxon>Basidiomycota</taxon>
        <taxon>Agaricomycotina</taxon>
        <taxon>Agaricomycetes</taxon>
        <taxon>Agaricomycetidae</taxon>
        <taxon>Boletales</taxon>
        <taxon>Suillineae</taxon>
        <taxon>Suillaceae</taxon>
        <taxon>Suillus</taxon>
    </lineage>
</organism>
<accession>A0A9P7JLB6</accession>
<dbReference type="GeneID" id="64704921"/>
<evidence type="ECO:0000313" key="2">
    <source>
        <dbReference type="Proteomes" id="UP000823399"/>
    </source>
</evidence>
<comment type="caution">
    <text evidence="1">The sequence shown here is derived from an EMBL/GenBank/DDBJ whole genome shotgun (WGS) entry which is preliminary data.</text>
</comment>
<dbReference type="OrthoDB" id="2647662at2759"/>
<dbReference type="EMBL" id="JABBWM010000141">
    <property type="protein sequence ID" value="KAG2086767.1"/>
    <property type="molecule type" value="Genomic_DNA"/>
</dbReference>
<dbReference type="AlphaFoldDB" id="A0A9P7JLB6"/>
<protein>
    <submittedName>
        <fullName evidence="1">Uncharacterized protein</fullName>
    </submittedName>
</protein>
<proteinExistence type="predicted"/>